<dbReference type="Pfam" id="PF12229">
    <property type="entry name" value="PG_binding_4"/>
    <property type="match status" value="2"/>
</dbReference>
<protein>
    <submittedName>
        <fullName evidence="2">Peptidoglycan-binding protein</fullName>
    </submittedName>
</protein>
<proteinExistence type="predicted"/>
<feature type="domain" description="YoaR-like putative peptidoglycan binding" evidence="1">
    <location>
        <begin position="84"/>
        <end position="172"/>
    </location>
</feature>
<evidence type="ECO:0000313" key="2">
    <source>
        <dbReference type="EMBL" id="OXZ28983.1"/>
    </source>
</evidence>
<name>A0A233V9A2_FINMA</name>
<accession>A0A233V9A2</accession>
<dbReference type="AlphaFoldDB" id="A0A233V9A2"/>
<dbReference type="Gene3D" id="3.10.20.800">
    <property type="match status" value="1"/>
</dbReference>
<dbReference type="SUPFAM" id="SSF143985">
    <property type="entry name" value="L,D-transpeptidase pre-catalytic domain-like"/>
    <property type="match status" value="1"/>
</dbReference>
<dbReference type="RefSeq" id="WP_094205172.1">
    <property type="nucleotide sequence ID" value="NZ_NDYC01000006.1"/>
</dbReference>
<feature type="domain" description="YoaR-like putative peptidoglycan binding" evidence="1">
    <location>
        <begin position="241"/>
        <end position="303"/>
    </location>
</feature>
<dbReference type="Proteomes" id="UP000215413">
    <property type="component" value="Unassembled WGS sequence"/>
</dbReference>
<dbReference type="EMBL" id="NDYC01000006">
    <property type="protein sequence ID" value="OXZ28983.1"/>
    <property type="molecule type" value="Genomic_DNA"/>
</dbReference>
<comment type="caution">
    <text evidence="2">The sequence shown here is derived from an EMBL/GenBank/DDBJ whole genome shotgun (WGS) entry which is preliminary data.</text>
</comment>
<dbReference type="InterPro" id="IPR022029">
    <property type="entry name" value="YoaR-like_PG-bd"/>
</dbReference>
<organism evidence="2 3">
    <name type="scientific">Finegoldia magna</name>
    <name type="common">Peptostreptococcus magnus</name>
    <dbReference type="NCBI Taxonomy" id="1260"/>
    <lineage>
        <taxon>Bacteria</taxon>
        <taxon>Bacillati</taxon>
        <taxon>Bacillota</taxon>
        <taxon>Tissierellia</taxon>
        <taxon>Tissierellales</taxon>
        <taxon>Peptoniphilaceae</taxon>
        <taxon>Finegoldia</taxon>
    </lineage>
</organism>
<evidence type="ECO:0000313" key="3">
    <source>
        <dbReference type="Proteomes" id="UP000215413"/>
    </source>
</evidence>
<sequence length="411" mass="48477">MKKRVLITTILFLFLVYFSATTFFTFYALPNTYVNGYNMSYVEKSKIVDRNADIRTLTINATDNRKLVIDAKEVDFNLKIPEDFKIEQNPFSWPLSFFDTKKYNINFDYTIDEDKLNKKIYQAQLNKNAKKSYNAYISYLNDEYTIIPEEVGNEIDTDKLKDTIKKSLLEQKEIVTLKNEYIKPKVYANDWNIIRAKNKLNKLKDIEISFDFNDTIHKLKDAQLRDMMDFDERDGFVYKDSEIEHYVDDLKKETDTYNKPHTIKTAENKTLTLNATDYGWEIDKHKTVELIKLTLDDAEDKTIEPVYSKKAKSRLKNDIQDEYIEIDQQNKTLYYINNYKINKSIPIKITQPIPKGIYNIDNKIKGYSKNYTLGFYRHTISTEQNSDIQVSPNLLESIYYDVGENIAVIVY</sequence>
<gene>
    <name evidence="2" type="ORF">B9N49_01120</name>
</gene>
<reference evidence="3" key="1">
    <citation type="submission" date="2017-04" db="EMBL/GenBank/DDBJ databases">
        <title>Finegoldia magna isolated from orthopedic joint implant-associated infections.</title>
        <authorList>
            <person name="Bjorklund S."/>
            <person name="Bruggemann H."/>
            <person name="Jensen A."/>
            <person name="Hellmark B."/>
            <person name="Soderquist B."/>
        </authorList>
    </citation>
    <scope>NUCLEOTIDE SEQUENCE [LARGE SCALE GENOMIC DNA]</scope>
    <source>
        <strain evidence="3">CCUG 54800</strain>
    </source>
</reference>
<evidence type="ECO:0000259" key="1">
    <source>
        <dbReference type="Pfam" id="PF12229"/>
    </source>
</evidence>
<dbReference type="InterPro" id="IPR038054">
    <property type="entry name" value="LD_TPept-like_central_sf"/>
</dbReference>